<proteinExistence type="inferred from homology"/>
<evidence type="ECO:0000256" key="7">
    <source>
        <dbReference type="ARBA" id="ARBA00023125"/>
    </source>
</evidence>
<evidence type="ECO:0000256" key="2">
    <source>
        <dbReference type="ARBA" id="ARBA00022478"/>
    </source>
</evidence>
<gene>
    <name evidence="11" type="primary">rpoN</name>
    <name evidence="11" type="ORF">D3H55_01075</name>
</gene>
<evidence type="ECO:0000313" key="11">
    <source>
        <dbReference type="EMBL" id="RIW38974.1"/>
    </source>
</evidence>
<dbReference type="OrthoDB" id="9814402at2"/>
<evidence type="ECO:0000256" key="5">
    <source>
        <dbReference type="ARBA" id="ARBA00023015"/>
    </source>
</evidence>
<dbReference type="Gene3D" id="1.10.10.1330">
    <property type="entry name" value="RNA polymerase sigma-54 factor, core-binding domain"/>
    <property type="match status" value="1"/>
</dbReference>
<evidence type="ECO:0000259" key="9">
    <source>
        <dbReference type="Pfam" id="PF04552"/>
    </source>
</evidence>
<dbReference type="GO" id="GO:0006352">
    <property type="term" value="P:DNA-templated transcription initiation"/>
    <property type="evidence" value="ECO:0007669"/>
    <property type="project" value="InterPro"/>
</dbReference>
<keyword evidence="6" id="KW-0731">Sigma factor</keyword>
<dbReference type="InterPro" id="IPR007046">
    <property type="entry name" value="RNA_pol_sigma_54_core-bd"/>
</dbReference>
<evidence type="ECO:0000259" key="10">
    <source>
        <dbReference type="Pfam" id="PF04963"/>
    </source>
</evidence>
<keyword evidence="8" id="KW-0804">Transcription</keyword>
<dbReference type="PRINTS" id="PR00045">
    <property type="entry name" value="SIGMA54FCT"/>
</dbReference>
<feature type="domain" description="RNA polymerase sigma factor 54 DNA-binding" evidence="9">
    <location>
        <begin position="270"/>
        <end position="427"/>
    </location>
</feature>
<keyword evidence="12" id="KW-1185">Reference proteome</keyword>
<dbReference type="PANTHER" id="PTHR32248">
    <property type="entry name" value="RNA POLYMERASE SIGMA-54 FACTOR"/>
    <property type="match status" value="1"/>
</dbReference>
<evidence type="ECO:0000256" key="8">
    <source>
        <dbReference type="ARBA" id="ARBA00023163"/>
    </source>
</evidence>
<dbReference type="RefSeq" id="WP_119545006.1">
    <property type="nucleotide sequence ID" value="NZ_QXIR01000001.1"/>
</dbReference>
<accession>A0A3A1RAN3</accession>
<evidence type="ECO:0000313" key="12">
    <source>
        <dbReference type="Proteomes" id="UP000265801"/>
    </source>
</evidence>
<evidence type="ECO:0000256" key="1">
    <source>
        <dbReference type="ARBA" id="ARBA00008798"/>
    </source>
</evidence>
<dbReference type="GO" id="GO:0016987">
    <property type="term" value="F:sigma factor activity"/>
    <property type="evidence" value="ECO:0007669"/>
    <property type="project" value="UniProtKB-KW"/>
</dbReference>
<dbReference type="NCBIfam" id="TIGR02395">
    <property type="entry name" value="rpoN_sigma"/>
    <property type="match status" value="1"/>
</dbReference>
<dbReference type="GO" id="GO:0003677">
    <property type="term" value="F:DNA binding"/>
    <property type="evidence" value="ECO:0007669"/>
    <property type="project" value="UniProtKB-KW"/>
</dbReference>
<keyword evidence="5" id="KW-0805">Transcription regulation</keyword>
<evidence type="ECO:0000256" key="4">
    <source>
        <dbReference type="ARBA" id="ARBA00022695"/>
    </source>
</evidence>
<dbReference type="Proteomes" id="UP000265801">
    <property type="component" value="Unassembled WGS sequence"/>
</dbReference>
<dbReference type="InterPro" id="IPR000394">
    <property type="entry name" value="RNA_pol_sigma_54"/>
</dbReference>
<dbReference type="Pfam" id="PF00309">
    <property type="entry name" value="Sigma54_AID"/>
    <property type="match status" value="1"/>
</dbReference>
<comment type="similarity">
    <text evidence="1">Belongs to the sigma-54 factor family.</text>
</comment>
<dbReference type="Pfam" id="PF04963">
    <property type="entry name" value="Sigma54_CBD"/>
    <property type="match status" value="1"/>
</dbReference>
<dbReference type="InterPro" id="IPR007634">
    <property type="entry name" value="RNA_pol_sigma_54_DNA-bd"/>
</dbReference>
<organism evidence="11 12">
    <name type="scientific">Bacillus salacetis</name>
    <dbReference type="NCBI Taxonomy" id="2315464"/>
    <lineage>
        <taxon>Bacteria</taxon>
        <taxon>Bacillati</taxon>
        <taxon>Bacillota</taxon>
        <taxon>Bacilli</taxon>
        <taxon>Bacillales</taxon>
        <taxon>Bacillaceae</taxon>
        <taxon>Bacillus</taxon>
    </lineage>
</organism>
<dbReference type="PROSITE" id="PS00717">
    <property type="entry name" value="SIGMA54_1"/>
    <property type="match status" value="1"/>
</dbReference>
<dbReference type="AlphaFoldDB" id="A0A3A1RAN3"/>
<keyword evidence="7" id="KW-0238">DNA-binding</keyword>
<name>A0A3A1RAN3_9BACI</name>
<comment type="caution">
    <text evidence="11">The sequence shown here is derived from an EMBL/GenBank/DDBJ whole genome shotgun (WGS) entry which is preliminary data.</text>
</comment>
<dbReference type="GO" id="GO:0001216">
    <property type="term" value="F:DNA-binding transcription activator activity"/>
    <property type="evidence" value="ECO:0007669"/>
    <property type="project" value="InterPro"/>
</dbReference>
<dbReference type="InterPro" id="IPR038709">
    <property type="entry name" value="RpoN_core-bd_sf"/>
</dbReference>
<evidence type="ECO:0000256" key="6">
    <source>
        <dbReference type="ARBA" id="ARBA00023082"/>
    </source>
</evidence>
<reference evidence="11 12" key="1">
    <citation type="submission" date="2018-09" db="EMBL/GenBank/DDBJ databases">
        <title>Bacillus saliacetes sp. nov., isolated from Thai shrimp paste (Ka-pi).</title>
        <authorList>
            <person name="Daroonpunt R."/>
            <person name="Tanasupawat S."/>
            <person name="Yiamsombut S."/>
        </authorList>
    </citation>
    <scope>NUCLEOTIDE SEQUENCE [LARGE SCALE GENOMIC DNA]</scope>
    <source>
        <strain evidence="11 12">SKP7-4</strain>
    </source>
</reference>
<keyword evidence="3" id="KW-0808">Transferase</keyword>
<keyword evidence="2" id="KW-0240">DNA-directed RNA polymerase</keyword>
<dbReference type="PROSITE" id="PS00718">
    <property type="entry name" value="SIGMA54_2"/>
    <property type="match status" value="1"/>
</dbReference>
<feature type="domain" description="RNA polymerase sigma factor 54 core-binding" evidence="10">
    <location>
        <begin position="74"/>
        <end position="256"/>
    </location>
</feature>
<dbReference type="PANTHER" id="PTHR32248:SF4">
    <property type="entry name" value="RNA POLYMERASE SIGMA-54 FACTOR"/>
    <property type="match status" value="1"/>
</dbReference>
<dbReference type="Gene3D" id="1.10.10.60">
    <property type="entry name" value="Homeodomain-like"/>
    <property type="match status" value="1"/>
</dbReference>
<protein>
    <submittedName>
        <fullName evidence="11">RNA polymerase sigma-54 factor</fullName>
    </submittedName>
</protein>
<dbReference type="GO" id="GO:0000428">
    <property type="term" value="C:DNA-directed RNA polymerase complex"/>
    <property type="evidence" value="ECO:0007669"/>
    <property type="project" value="UniProtKB-KW"/>
</dbReference>
<keyword evidence="4" id="KW-0548">Nucleotidyltransferase</keyword>
<evidence type="ECO:0000256" key="3">
    <source>
        <dbReference type="ARBA" id="ARBA00022679"/>
    </source>
</evidence>
<dbReference type="GO" id="GO:0016779">
    <property type="term" value="F:nucleotidyltransferase activity"/>
    <property type="evidence" value="ECO:0007669"/>
    <property type="project" value="UniProtKB-KW"/>
</dbReference>
<dbReference type="PIRSF" id="PIRSF000774">
    <property type="entry name" value="RpoN"/>
    <property type="match status" value="1"/>
</dbReference>
<dbReference type="Pfam" id="PF04552">
    <property type="entry name" value="Sigma54_DBD"/>
    <property type="match status" value="1"/>
</dbReference>
<dbReference type="EMBL" id="QXIR01000001">
    <property type="protein sequence ID" value="RIW38974.1"/>
    <property type="molecule type" value="Genomic_DNA"/>
</dbReference>
<dbReference type="PROSITE" id="PS50044">
    <property type="entry name" value="SIGMA54_3"/>
    <property type="match status" value="1"/>
</dbReference>
<sequence>MNLNTGLWQRQSLKLNMTQQLTQAIELLQYSSQELNAYLENKALENPLLQLEPVPNGERYNRMRETNGMSIDWIEEVAAQQPSLWEHLLSQLDLKTLTEKDRRYLSLLFDSLDGNGYLPNDTDSLPPIPNLVNYIELLQSLEPAGIGARSLKECLLLQIIRDVQAPEHARSIIEHHFVDFCEKMWKRITKELGITLADVQSTADYLRTLNPRPGARFTSEPPQYIRPEMFVTQKGDGLEVELLDGSVMKIQYNRGYDERISSFQDMEGLKFLQDKKQEFQWIVKMLDQRKTTLMKVGKCLVEKQEGFFRHGPKELKPLTLKEVADTIGVHESTISRAVRGKYIGTPYGTYEMKALFVSGIGKEEDSASSEGIKAEITVLMQQEDKKKPLSDQAISARLAEKGMKVSRRTVAKYRDQLNIPSSTRRKRYD</sequence>